<feature type="region of interest" description="Disordered" evidence="1">
    <location>
        <begin position="141"/>
        <end position="169"/>
    </location>
</feature>
<dbReference type="EMBL" id="QOIP01000012">
    <property type="protein sequence ID" value="RLU15954.1"/>
    <property type="molecule type" value="Genomic_DNA"/>
</dbReference>
<name>A0A3L8D6S3_OOCBI</name>
<reference evidence="2" key="1">
    <citation type="journal article" date="2018" name="Genome Res.">
        <title>The genomic architecture and molecular evolution of ant odorant receptors.</title>
        <authorList>
            <person name="McKenzie S.K."/>
            <person name="Kronauer D.J.C."/>
        </authorList>
    </citation>
    <scope>NUCLEOTIDE SEQUENCE [LARGE SCALE GENOMIC DNA]</scope>
    <source>
        <strain evidence="2">Clonal line C1</strain>
    </source>
</reference>
<feature type="region of interest" description="Disordered" evidence="1">
    <location>
        <begin position="50"/>
        <end position="75"/>
    </location>
</feature>
<comment type="caution">
    <text evidence="2">The sequence shown here is derived from an EMBL/GenBank/DDBJ whole genome shotgun (WGS) entry which is preliminary data.</text>
</comment>
<proteinExistence type="predicted"/>
<sequence>MTSFEEVQHLLKSILVVALSQEIGKREDNTYLESEIHLRYINTVIKGSTSDIEETTNEEETEFQKEEEEDEDSITSWTHWTESIIEDAKIIASKSQGGDNIYKATIVELITEAETLGIDASGTIDDLRKHLSTFVSENPRMFPATSDRTKVPGPSATAEAPINAMPENPAKSMNQIRKCGCHFDGKDPVAFLERIEELKHGYGFSDQ</sequence>
<accession>A0A3L8D6S3</accession>
<dbReference type="AlphaFoldDB" id="A0A3L8D6S3"/>
<organism evidence="2">
    <name type="scientific">Ooceraea biroi</name>
    <name type="common">Clonal raider ant</name>
    <name type="synonym">Cerapachys biroi</name>
    <dbReference type="NCBI Taxonomy" id="2015173"/>
    <lineage>
        <taxon>Eukaryota</taxon>
        <taxon>Metazoa</taxon>
        <taxon>Ecdysozoa</taxon>
        <taxon>Arthropoda</taxon>
        <taxon>Hexapoda</taxon>
        <taxon>Insecta</taxon>
        <taxon>Pterygota</taxon>
        <taxon>Neoptera</taxon>
        <taxon>Endopterygota</taxon>
        <taxon>Hymenoptera</taxon>
        <taxon>Apocrita</taxon>
        <taxon>Aculeata</taxon>
        <taxon>Formicoidea</taxon>
        <taxon>Formicidae</taxon>
        <taxon>Dorylinae</taxon>
        <taxon>Ooceraea</taxon>
    </lineage>
</organism>
<gene>
    <name evidence="2" type="ORF">DMN91_011712</name>
</gene>
<evidence type="ECO:0000313" key="2">
    <source>
        <dbReference type="EMBL" id="RLU15954.1"/>
    </source>
</evidence>
<evidence type="ECO:0000256" key="1">
    <source>
        <dbReference type="SAM" id="MobiDB-lite"/>
    </source>
</evidence>
<protein>
    <submittedName>
        <fullName evidence="2">Uncharacterized protein</fullName>
    </submittedName>
</protein>
<dbReference type="Proteomes" id="UP000279307">
    <property type="component" value="Chromosome 12"/>
</dbReference>
<reference evidence="2" key="2">
    <citation type="submission" date="2018-07" db="EMBL/GenBank/DDBJ databases">
        <authorList>
            <person name="Mckenzie S.K."/>
            <person name="Kronauer D.J.C."/>
        </authorList>
    </citation>
    <scope>NUCLEOTIDE SEQUENCE</scope>
    <source>
        <strain evidence="2">Clonal line C1</strain>
    </source>
</reference>
<feature type="compositionally biased region" description="Acidic residues" evidence="1">
    <location>
        <begin position="51"/>
        <end position="73"/>
    </location>
</feature>